<dbReference type="GO" id="GO:0006559">
    <property type="term" value="P:L-phenylalanine catabolic process"/>
    <property type="evidence" value="ECO:0007669"/>
    <property type="project" value="TreeGrafter"/>
</dbReference>
<dbReference type="AlphaFoldDB" id="A0A8J2MZM2"/>
<dbReference type="PANTHER" id="PTHR42673">
    <property type="entry name" value="MALEYLACETOACETATE ISOMERASE"/>
    <property type="match status" value="1"/>
</dbReference>
<organism evidence="3 4">
    <name type="scientific">Alternaria atra</name>
    <dbReference type="NCBI Taxonomy" id="119953"/>
    <lineage>
        <taxon>Eukaryota</taxon>
        <taxon>Fungi</taxon>
        <taxon>Dikarya</taxon>
        <taxon>Ascomycota</taxon>
        <taxon>Pezizomycotina</taxon>
        <taxon>Dothideomycetes</taxon>
        <taxon>Pleosporomycetidae</taxon>
        <taxon>Pleosporales</taxon>
        <taxon>Pleosporineae</taxon>
        <taxon>Pleosporaceae</taxon>
        <taxon>Alternaria</taxon>
        <taxon>Alternaria sect. Ulocladioides</taxon>
    </lineage>
</organism>
<name>A0A8J2MZM2_9PLEO</name>
<protein>
    <recommendedName>
        <fullName evidence="5">GST N-terminal domain-containing protein</fullName>
    </recommendedName>
</protein>
<evidence type="ECO:0000259" key="1">
    <source>
        <dbReference type="PROSITE" id="PS50404"/>
    </source>
</evidence>
<reference evidence="3" key="1">
    <citation type="submission" date="2021-05" db="EMBL/GenBank/DDBJ databases">
        <authorList>
            <person name="Stam R."/>
        </authorList>
    </citation>
    <scope>NUCLEOTIDE SEQUENCE</scope>
    <source>
        <strain evidence="3">CS162</strain>
    </source>
</reference>
<dbReference type="GeneID" id="67016794"/>
<evidence type="ECO:0000313" key="4">
    <source>
        <dbReference type="Proteomes" id="UP000676310"/>
    </source>
</evidence>
<keyword evidence="4" id="KW-1185">Reference proteome</keyword>
<dbReference type="PROSITE" id="PS50404">
    <property type="entry name" value="GST_NTER"/>
    <property type="match status" value="1"/>
</dbReference>
<comment type="caution">
    <text evidence="3">The sequence shown here is derived from an EMBL/GenBank/DDBJ whole genome shotgun (WGS) entry which is preliminary data.</text>
</comment>
<dbReference type="Pfam" id="PF13417">
    <property type="entry name" value="GST_N_3"/>
    <property type="match status" value="1"/>
</dbReference>
<dbReference type="CDD" id="cd00570">
    <property type="entry name" value="GST_N_family"/>
    <property type="match status" value="1"/>
</dbReference>
<dbReference type="Gene3D" id="3.40.30.10">
    <property type="entry name" value="Glutaredoxin"/>
    <property type="match status" value="1"/>
</dbReference>
<dbReference type="OrthoDB" id="412788at2759"/>
<dbReference type="Gene3D" id="1.20.1050.10">
    <property type="match status" value="1"/>
</dbReference>
<dbReference type="SUPFAM" id="SSF52833">
    <property type="entry name" value="Thioredoxin-like"/>
    <property type="match status" value="1"/>
</dbReference>
<dbReference type="InterPro" id="IPR036282">
    <property type="entry name" value="Glutathione-S-Trfase_C_sf"/>
</dbReference>
<proteinExistence type="predicted"/>
<gene>
    <name evidence="3" type="ORF">ALTATR162_LOCUS5058</name>
</gene>
<dbReference type="Proteomes" id="UP000676310">
    <property type="component" value="Unassembled WGS sequence"/>
</dbReference>
<sequence length="287" mass="31893">MATPKFTLYTDSASQWAYVAHLAIDEKGYERSEYESKQVGLLDGENFSPAYVKINPNGTIPSLTSASLAKPLIESADIVKYVDASRSNGASLFPTDPQQLAKINKLISHVHQDKLSTNLVLLQARDWQELEANKAGGIKTFLGNRQQRLVKYGPLNPDVPLYATRMPTNGYLNDLYTASNVGPEHEEFFAGTEQGYKDYAAGLRELDSMLVLPFAAGDKVTAADLHIAPWLAHAMWAAGGEEIGDFEPLRARIEKSVPGFEFGEKTKRWWANISARQSFKKNYPKLH</sequence>
<dbReference type="GO" id="GO:0016034">
    <property type="term" value="F:maleylacetoacetate isomerase activity"/>
    <property type="evidence" value="ECO:0007669"/>
    <property type="project" value="TreeGrafter"/>
</dbReference>
<dbReference type="InterPro" id="IPR004045">
    <property type="entry name" value="Glutathione_S-Trfase_N"/>
</dbReference>
<dbReference type="InterPro" id="IPR040079">
    <property type="entry name" value="Glutathione_S-Trfase"/>
</dbReference>
<dbReference type="InterPro" id="IPR036249">
    <property type="entry name" value="Thioredoxin-like_sf"/>
</dbReference>
<evidence type="ECO:0000259" key="2">
    <source>
        <dbReference type="PROSITE" id="PS50405"/>
    </source>
</evidence>
<dbReference type="SFLD" id="SFLDG00358">
    <property type="entry name" value="Main_(cytGST)"/>
    <property type="match status" value="1"/>
</dbReference>
<dbReference type="RefSeq" id="XP_043168610.1">
    <property type="nucleotide sequence ID" value="XM_043312675.1"/>
</dbReference>
<dbReference type="EMBL" id="CAJRGZ010000018">
    <property type="protein sequence ID" value="CAG5158250.1"/>
    <property type="molecule type" value="Genomic_DNA"/>
</dbReference>
<feature type="domain" description="GST C-terminal" evidence="2">
    <location>
        <begin position="144"/>
        <end position="287"/>
    </location>
</feature>
<dbReference type="GO" id="GO:0006749">
    <property type="term" value="P:glutathione metabolic process"/>
    <property type="evidence" value="ECO:0007669"/>
    <property type="project" value="TreeGrafter"/>
</dbReference>
<dbReference type="SUPFAM" id="SSF47616">
    <property type="entry name" value="GST C-terminal domain-like"/>
    <property type="match status" value="1"/>
</dbReference>
<evidence type="ECO:0008006" key="5">
    <source>
        <dbReference type="Google" id="ProtNLM"/>
    </source>
</evidence>
<accession>A0A8J2MZM2</accession>
<evidence type="ECO:0000313" key="3">
    <source>
        <dbReference type="EMBL" id="CAG5158250.1"/>
    </source>
</evidence>
<dbReference type="PROSITE" id="PS50405">
    <property type="entry name" value="GST_CTER"/>
    <property type="match status" value="1"/>
</dbReference>
<dbReference type="GO" id="GO:0004364">
    <property type="term" value="F:glutathione transferase activity"/>
    <property type="evidence" value="ECO:0007669"/>
    <property type="project" value="TreeGrafter"/>
</dbReference>
<dbReference type="PANTHER" id="PTHR42673:SF4">
    <property type="entry name" value="MALEYLACETOACETATE ISOMERASE"/>
    <property type="match status" value="1"/>
</dbReference>
<feature type="domain" description="GST N-terminal" evidence="1">
    <location>
        <begin position="4"/>
        <end position="90"/>
    </location>
</feature>
<dbReference type="InterPro" id="IPR010987">
    <property type="entry name" value="Glutathione-S-Trfase_C-like"/>
</dbReference>
<dbReference type="SFLD" id="SFLDS00019">
    <property type="entry name" value="Glutathione_Transferase_(cytos"/>
    <property type="match status" value="1"/>
</dbReference>